<evidence type="ECO:0000313" key="8">
    <source>
        <dbReference type="Proteomes" id="UP001364211"/>
    </source>
</evidence>
<evidence type="ECO:0000256" key="2">
    <source>
        <dbReference type="ARBA" id="ARBA00022692"/>
    </source>
</evidence>
<evidence type="ECO:0000256" key="3">
    <source>
        <dbReference type="ARBA" id="ARBA00022989"/>
    </source>
</evidence>
<dbReference type="InterPro" id="IPR017501">
    <property type="entry name" value="Phage_infect_YhgE_C"/>
</dbReference>
<feature type="domain" description="ABC-2 type transporter transmembrane" evidence="6">
    <location>
        <begin position="506"/>
        <end position="695"/>
    </location>
</feature>
<dbReference type="InterPro" id="IPR013525">
    <property type="entry name" value="ABC2_TM"/>
</dbReference>
<dbReference type="Proteomes" id="UP001364211">
    <property type="component" value="Unassembled WGS sequence"/>
</dbReference>
<comment type="caution">
    <text evidence="7">The sequence shown here is derived from an EMBL/GenBank/DDBJ whole genome shotgun (WGS) entry which is preliminary data.</text>
</comment>
<dbReference type="NCBIfam" id="TIGR03057">
    <property type="entry name" value="xxxLxxG_by_4"/>
    <property type="match status" value="8"/>
</dbReference>
<feature type="transmembrane region" description="Helical" evidence="5">
    <location>
        <begin position="622"/>
        <end position="641"/>
    </location>
</feature>
<proteinExistence type="predicted"/>
<reference evidence="7 8" key="1">
    <citation type="submission" date="2024-03" db="EMBL/GenBank/DDBJ databases">
        <title>Draft genome sequence of Pseudonocardia sp. DW16-2.</title>
        <authorList>
            <person name="Duangmal K."/>
        </authorList>
    </citation>
    <scope>NUCLEOTIDE SEQUENCE [LARGE SCALE GENOMIC DNA]</scope>
    <source>
        <strain evidence="7 8">DW16-2</strain>
    </source>
</reference>
<sequence length="716" mass="73616">MSAIRMAISELRRITAGRLPVLAVLALLLIPMLYAGFYLYANGDPYSRLDQVPAALVVEDAGGTDADGNRQDVGEDVARELTDSGSFDFHRVSAAEADRGVRDNVYTFALTIPRDFTAALQSSADFTPRQGILVLTTNDANNYLARTIADTLTTRVRDSVAKEVGTQAADRFLTGFSTIATKTREAADGAGRLADGATQAHDGAGQLASGAGQLASGQRQLADGATQLAGGADRLAEGTGTLATGAGTAATGADRLSAGAGELATGLGTLRDATAQLPQQSRALADGARQVADGDARLAAAGSRVAQESARLADRLDAADGTIAASLRRQGFTDEQVRQALAALATAKQPLVDGNARVQEVSGQLDRLGSGAEQVADGAEQLAASAPQLTNGIASAADGAERLRDGATELSGGVRKLSDGATQLSSGATALSDGADRLVAGERTAVEGTDRLADGARRLDSGTAELATGAGQLRDGLSAGVDDIPDPAPDVREATARTIGDPVATRDVAYSQADTYGAGLAPFFMALATWIGGYVLFLLVQPLSRRAIAAGQSPLRIALGGWIPAGLLGVLQVTGMYAVVSLLLGITPVHPFATLAMLWLTSMTFTAIVHALNALLGAVGQFLGLVLMVLQLVSAGGTFPWQTIPGPLWPVHHVMPMGYAVDALRHLMYGGELAGVVGTAVPVLLAWFAAALGLATLAAYRKRVWTPSAVKPELVL</sequence>
<dbReference type="NCBIfam" id="TIGR03061">
    <property type="entry name" value="pip_yhgE_Nterm"/>
    <property type="match status" value="1"/>
</dbReference>
<dbReference type="Gene3D" id="1.10.287.950">
    <property type="entry name" value="Methyl-accepting chemotaxis protein"/>
    <property type="match status" value="1"/>
</dbReference>
<evidence type="ECO:0000256" key="1">
    <source>
        <dbReference type="ARBA" id="ARBA00004141"/>
    </source>
</evidence>
<gene>
    <name evidence="7" type="ORF">WJX68_23795</name>
</gene>
<feature type="transmembrane region" description="Helical" evidence="5">
    <location>
        <begin position="592"/>
        <end position="615"/>
    </location>
</feature>
<dbReference type="PANTHER" id="PTHR43077">
    <property type="entry name" value="TRANSPORT PERMEASE YVFS-RELATED"/>
    <property type="match status" value="1"/>
</dbReference>
<dbReference type="RefSeq" id="WP_340294940.1">
    <property type="nucleotide sequence ID" value="NZ_JBBJUP010000026.1"/>
</dbReference>
<evidence type="ECO:0000259" key="6">
    <source>
        <dbReference type="Pfam" id="PF12698"/>
    </source>
</evidence>
<dbReference type="InterPro" id="IPR017500">
    <property type="entry name" value="Phage_infect_YhgE_N"/>
</dbReference>
<feature type="transmembrane region" description="Helical" evidence="5">
    <location>
        <begin position="520"/>
        <end position="540"/>
    </location>
</feature>
<keyword evidence="3 5" id="KW-1133">Transmembrane helix</keyword>
<dbReference type="InterPro" id="IPR051328">
    <property type="entry name" value="T7SS_ABC-Transporter"/>
</dbReference>
<dbReference type="Pfam" id="PF12698">
    <property type="entry name" value="ABC2_membrane_3"/>
    <property type="match status" value="1"/>
</dbReference>
<dbReference type="EMBL" id="JBBJUP010000026">
    <property type="protein sequence ID" value="MEJ8281976.1"/>
    <property type="molecule type" value="Genomic_DNA"/>
</dbReference>
<dbReference type="SUPFAM" id="SSF58104">
    <property type="entry name" value="Methyl-accepting chemotaxis protein (MCP) signaling domain"/>
    <property type="match status" value="1"/>
</dbReference>
<comment type="subcellular location">
    <subcellularLocation>
        <location evidence="1">Membrane</location>
        <topology evidence="1">Multi-pass membrane protein</topology>
    </subcellularLocation>
</comment>
<protein>
    <submittedName>
        <fullName evidence="7">YhgE/Pip domain-containing protein</fullName>
    </submittedName>
</protein>
<evidence type="ECO:0000256" key="5">
    <source>
        <dbReference type="SAM" id="Phobius"/>
    </source>
</evidence>
<organism evidence="7 8">
    <name type="scientific">Pseudonocardia spirodelae</name>
    <dbReference type="NCBI Taxonomy" id="3133431"/>
    <lineage>
        <taxon>Bacteria</taxon>
        <taxon>Bacillati</taxon>
        <taxon>Actinomycetota</taxon>
        <taxon>Actinomycetes</taxon>
        <taxon>Pseudonocardiales</taxon>
        <taxon>Pseudonocardiaceae</taxon>
        <taxon>Pseudonocardia</taxon>
    </lineage>
</organism>
<accession>A0ABU8TEM1</accession>
<dbReference type="PANTHER" id="PTHR43077:SF5">
    <property type="entry name" value="PHAGE INFECTION PROTEIN"/>
    <property type="match status" value="1"/>
</dbReference>
<name>A0ABU8TEM1_9PSEU</name>
<keyword evidence="8" id="KW-1185">Reference proteome</keyword>
<feature type="transmembrane region" description="Helical" evidence="5">
    <location>
        <begin position="673"/>
        <end position="700"/>
    </location>
</feature>
<dbReference type="NCBIfam" id="TIGR03062">
    <property type="entry name" value="pip_yhgE_Cterm"/>
    <property type="match status" value="1"/>
</dbReference>
<evidence type="ECO:0000313" key="7">
    <source>
        <dbReference type="EMBL" id="MEJ8281976.1"/>
    </source>
</evidence>
<dbReference type="InterPro" id="IPR023908">
    <property type="entry name" value="xxxLxxG_rpt"/>
</dbReference>
<feature type="transmembrane region" description="Helical" evidence="5">
    <location>
        <begin position="21"/>
        <end position="41"/>
    </location>
</feature>
<feature type="transmembrane region" description="Helical" evidence="5">
    <location>
        <begin position="561"/>
        <end position="586"/>
    </location>
</feature>
<evidence type="ECO:0000256" key="4">
    <source>
        <dbReference type="ARBA" id="ARBA00023136"/>
    </source>
</evidence>
<keyword evidence="2 5" id="KW-0812">Transmembrane</keyword>
<keyword evidence="4 5" id="KW-0472">Membrane</keyword>